<dbReference type="EMBL" id="LR877165">
    <property type="protein sequence ID" value="CAD2221514.1"/>
    <property type="molecule type" value="Genomic_DNA"/>
</dbReference>
<dbReference type="VEuPathDB" id="TriTrypDB:ADEAN_000904600"/>
<dbReference type="Gene3D" id="3.90.1410.10">
    <property type="entry name" value="set domain protein methyltransferase, domain 1"/>
    <property type="match status" value="1"/>
</dbReference>
<sequence>MLRRSFPFLVKGSRLFADTESNKKQPITTEVGEWLYKKETMDAFQSWCRTHDVRAYGNIKMTANIHYARCLRATRTFYPGEGIITCPASSCFNFLTVAKEMFDTPSHCFPLPLDWMNYNKVIPWLPSRCTHEIAFAGWFTRIASLQESPFSPYILFLLEDTRGKVGISSGMSKEKDDESGIADHYLSEIATDACEEPEVFLDNFFVALACLFHRTQPIEKELIEYYIQGTNFFKAKAAEMHVPTLIPLADCIPQKEDNTHNTLVEYFPYKDGHTLRQQYKELNISYVEPGENKPEAGWDANGTAGQIIHTDREIMSEEVLRGSGFLAVRAMQKIEKGDLLYLRRFPRESF</sequence>
<evidence type="ECO:0000313" key="2">
    <source>
        <dbReference type="Proteomes" id="UP000515908"/>
    </source>
</evidence>
<evidence type="ECO:0000313" key="1">
    <source>
        <dbReference type="EMBL" id="CAD2221514.1"/>
    </source>
</evidence>
<dbReference type="OrthoDB" id="269360at2759"/>
<dbReference type="InterPro" id="IPR046341">
    <property type="entry name" value="SET_dom_sf"/>
</dbReference>
<accession>A0A7G2CRA5</accession>
<proteinExistence type="predicted"/>
<dbReference type="SUPFAM" id="SSF82199">
    <property type="entry name" value="SET domain"/>
    <property type="match status" value="1"/>
</dbReference>
<dbReference type="Proteomes" id="UP000515908">
    <property type="component" value="Chromosome 21"/>
</dbReference>
<organism evidence="1 2">
    <name type="scientific">Angomonas deanei</name>
    <dbReference type="NCBI Taxonomy" id="59799"/>
    <lineage>
        <taxon>Eukaryota</taxon>
        <taxon>Discoba</taxon>
        <taxon>Euglenozoa</taxon>
        <taxon>Kinetoplastea</taxon>
        <taxon>Metakinetoplastina</taxon>
        <taxon>Trypanosomatida</taxon>
        <taxon>Trypanosomatidae</taxon>
        <taxon>Strigomonadinae</taxon>
        <taxon>Angomonas</taxon>
    </lineage>
</organism>
<reference evidence="1 2" key="1">
    <citation type="submission" date="2020-08" db="EMBL/GenBank/DDBJ databases">
        <authorList>
            <person name="Newling K."/>
            <person name="Davey J."/>
            <person name="Forrester S."/>
        </authorList>
    </citation>
    <scope>NUCLEOTIDE SEQUENCE [LARGE SCALE GENOMIC DNA]</scope>
    <source>
        <strain evidence="2">Crithidia deanei Carvalho (ATCC PRA-265)</strain>
    </source>
</reference>
<gene>
    <name evidence="1" type="ORF">ADEAN_000904600</name>
</gene>
<protein>
    <submittedName>
        <fullName evidence="1">Uncharacterized protein</fullName>
    </submittedName>
</protein>
<name>A0A7G2CRA5_9TRYP</name>
<keyword evidence="2" id="KW-1185">Reference proteome</keyword>
<dbReference type="AlphaFoldDB" id="A0A7G2CRA5"/>